<keyword evidence="2" id="KW-1185">Reference proteome</keyword>
<evidence type="ECO:0000313" key="1">
    <source>
        <dbReference type="EMBL" id="REK69322.1"/>
    </source>
</evidence>
<dbReference type="EMBL" id="QUBQ01000008">
    <property type="protein sequence ID" value="REK69322.1"/>
    <property type="molecule type" value="Genomic_DNA"/>
</dbReference>
<protein>
    <submittedName>
        <fullName evidence="1">Uncharacterized protein</fullName>
    </submittedName>
</protein>
<organism evidence="1 2">
    <name type="scientific">Paenibacillus paeoniae</name>
    <dbReference type="NCBI Taxonomy" id="2292705"/>
    <lineage>
        <taxon>Bacteria</taxon>
        <taxon>Bacillati</taxon>
        <taxon>Bacillota</taxon>
        <taxon>Bacilli</taxon>
        <taxon>Bacillales</taxon>
        <taxon>Paenibacillaceae</taxon>
        <taxon>Paenibacillus</taxon>
    </lineage>
</organism>
<comment type="caution">
    <text evidence="1">The sequence shown here is derived from an EMBL/GenBank/DDBJ whole genome shotgun (WGS) entry which is preliminary data.</text>
</comment>
<reference evidence="1 2" key="1">
    <citation type="submission" date="2018-08" db="EMBL/GenBank/DDBJ databases">
        <title>Paenibacillus sp. M4BSY-1, whole genome shotgun sequence.</title>
        <authorList>
            <person name="Tuo L."/>
        </authorList>
    </citation>
    <scope>NUCLEOTIDE SEQUENCE [LARGE SCALE GENOMIC DNA]</scope>
    <source>
        <strain evidence="1 2">M4BSY-1</strain>
    </source>
</reference>
<accession>A0A371P057</accession>
<dbReference type="AlphaFoldDB" id="A0A371P057"/>
<sequence>MNPYDFYITPEEYAQAAEVGISAFSLERRIRLLGWSKQRAMTMPMRTQKPRGYYDEWAKTAQQNGIKYESFMTRIRQGWTPERAATKSLQSADEARRLALRATDHVRVHPEKYLRLAEQNGIPYATFHRRVKVSKWNYERAATEPIWTRQQIGRLGAQRLRKREGG</sequence>
<proteinExistence type="predicted"/>
<dbReference type="Proteomes" id="UP000261905">
    <property type="component" value="Unassembled WGS sequence"/>
</dbReference>
<gene>
    <name evidence="1" type="ORF">DX130_24485</name>
</gene>
<dbReference type="RefSeq" id="WP_116049862.1">
    <property type="nucleotide sequence ID" value="NZ_QUBQ01000008.1"/>
</dbReference>
<evidence type="ECO:0000313" key="2">
    <source>
        <dbReference type="Proteomes" id="UP000261905"/>
    </source>
</evidence>
<name>A0A371P057_9BACL</name>
<dbReference type="OrthoDB" id="2418506at2"/>